<sequence>MTTNDAEKYAPFAIWGIPSENVKDRIEIINRALREEFGGPKLDPHLTVVGMTSLTRADALKRFNAACQGLKAYPAHTKGVSIGSSFWQCVYVLLDTNPEVMETSAHCRKHFGYTSDMDTPYMPHMSLLYANLTNEEKQKALEKANALDDQFGDLGFTIDRLELWITDANETLSSWEKVDEFHLQKHCH</sequence>
<name>A0AAW1JSW8_SAPOF</name>
<evidence type="ECO:0000313" key="2">
    <source>
        <dbReference type="Proteomes" id="UP001443914"/>
    </source>
</evidence>
<organism evidence="1 2">
    <name type="scientific">Saponaria officinalis</name>
    <name type="common">Common soapwort</name>
    <name type="synonym">Lychnis saponaria</name>
    <dbReference type="NCBI Taxonomy" id="3572"/>
    <lineage>
        <taxon>Eukaryota</taxon>
        <taxon>Viridiplantae</taxon>
        <taxon>Streptophyta</taxon>
        <taxon>Embryophyta</taxon>
        <taxon>Tracheophyta</taxon>
        <taxon>Spermatophyta</taxon>
        <taxon>Magnoliopsida</taxon>
        <taxon>eudicotyledons</taxon>
        <taxon>Gunneridae</taxon>
        <taxon>Pentapetalae</taxon>
        <taxon>Caryophyllales</taxon>
        <taxon>Caryophyllaceae</taxon>
        <taxon>Caryophylleae</taxon>
        <taxon>Saponaria</taxon>
    </lineage>
</organism>
<evidence type="ECO:0008006" key="3">
    <source>
        <dbReference type="Google" id="ProtNLM"/>
    </source>
</evidence>
<keyword evidence="2" id="KW-1185">Reference proteome</keyword>
<proteinExistence type="predicted"/>
<dbReference type="InterPro" id="IPR012386">
    <property type="entry name" value="Cyclic-nucl_3Pdiesterase"/>
</dbReference>
<dbReference type="EMBL" id="JBDFQZ010000007">
    <property type="protein sequence ID" value="KAK9706865.1"/>
    <property type="molecule type" value="Genomic_DNA"/>
</dbReference>
<evidence type="ECO:0000313" key="1">
    <source>
        <dbReference type="EMBL" id="KAK9706865.1"/>
    </source>
</evidence>
<dbReference type="Pfam" id="PF13563">
    <property type="entry name" value="2_5_RNA_ligase2"/>
    <property type="match status" value="1"/>
</dbReference>
<comment type="caution">
    <text evidence="1">The sequence shown here is derived from an EMBL/GenBank/DDBJ whole genome shotgun (WGS) entry which is preliminary data.</text>
</comment>
<reference evidence="1" key="1">
    <citation type="submission" date="2024-03" db="EMBL/GenBank/DDBJ databases">
        <title>WGS assembly of Saponaria officinalis var. Norfolk2.</title>
        <authorList>
            <person name="Jenkins J."/>
            <person name="Shu S."/>
            <person name="Grimwood J."/>
            <person name="Barry K."/>
            <person name="Goodstein D."/>
            <person name="Schmutz J."/>
            <person name="Leebens-Mack J."/>
            <person name="Osbourn A."/>
        </authorList>
    </citation>
    <scope>NUCLEOTIDE SEQUENCE [LARGE SCALE GENOMIC DNA]</scope>
    <source>
        <strain evidence="1">JIC</strain>
    </source>
</reference>
<accession>A0AAW1JSW8</accession>
<gene>
    <name evidence="1" type="ORF">RND81_07G157100</name>
</gene>
<dbReference type="Gene3D" id="3.90.1140.10">
    <property type="entry name" value="Cyclic phosphodiesterase"/>
    <property type="match status" value="1"/>
</dbReference>
<dbReference type="InterPro" id="IPR009097">
    <property type="entry name" value="Cyclic_Pdiesterase"/>
</dbReference>
<dbReference type="FunFam" id="3.90.1140.10:FF:000007">
    <property type="entry name" value="Cyclic phosphodiesterase"/>
    <property type="match status" value="1"/>
</dbReference>
<dbReference type="GO" id="GO:0004113">
    <property type="term" value="F:2',3'-cyclic-nucleotide 3'-phosphodiesterase activity"/>
    <property type="evidence" value="ECO:0007669"/>
    <property type="project" value="TreeGrafter"/>
</dbReference>
<dbReference type="PANTHER" id="PTHR28141">
    <property type="entry name" value="2',3'-CYCLIC-NUCLEOTIDE 3'-PHOSPHODIESTERASE"/>
    <property type="match status" value="1"/>
</dbReference>
<dbReference type="AlphaFoldDB" id="A0AAW1JSW8"/>
<dbReference type="Proteomes" id="UP001443914">
    <property type="component" value="Unassembled WGS sequence"/>
</dbReference>
<dbReference type="GO" id="GO:0009187">
    <property type="term" value="P:cyclic nucleotide metabolic process"/>
    <property type="evidence" value="ECO:0007669"/>
    <property type="project" value="TreeGrafter"/>
</dbReference>
<dbReference type="PANTHER" id="PTHR28141:SF1">
    <property type="entry name" value="2',3'-CYCLIC-NUCLEOTIDE 3'-PHOSPHODIESTERASE"/>
    <property type="match status" value="1"/>
</dbReference>
<protein>
    <recommendedName>
        <fullName evidence="3">RNA ligase/cyclic nucleotide phosphodiesterase family protein</fullName>
    </recommendedName>
</protein>
<dbReference type="PIRSF" id="PIRSF017903">
    <property type="entry name" value="CPDase_plant"/>
    <property type="match status" value="1"/>
</dbReference>
<dbReference type="SUPFAM" id="SSF55144">
    <property type="entry name" value="LigT-like"/>
    <property type="match status" value="1"/>
</dbReference>